<organism evidence="2 3">
    <name type="scientific">Nitrospina gracilis (strain 3/211)</name>
    <dbReference type="NCBI Taxonomy" id="1266370"/>
    <lineage>
        <taxon>Bacteria</taxon>
        <taxon>Pseudomonadati</taxon>
        <taxon>Nitrospinota/Tectimicrobiota group</taxon>
        <taxon>Nitrospinota</taxon>
        <taxon>Nitrospinia</taxon>
        <taxon>Nitrospinales</taxon>
        <taxon>Nitrospinaceae</taxon>
        <taxon>Nitrospina</taxon>
    </lineage>
</organism>
<dbReference type="EMBL" id="CAQJ01000021">
    <property type="protein sequence ID" value="CCQ89965.1"/>
    <property type="molecule type" value="Genomic_DNA"/>
</dbReference>
<name>M1YHK4_NITG3</name>
<gene>
    <name evidence="2" type="ORF">NITGR_190075</name>
</gene>
<dbReference type="InParanoid" id="M1YHK4"/>
<dbReference type="HOGENOM" id="CLU_2735926_0_0_0"/>
<sequence length="71" mass="7920">MRRSILYKQAAPGFKNNLAEGLILIQATRSGTPPQKGGGPHTAGPASFECRGPRFEKSRRPSQHRRYHPNH</sequence>
<evidence type="ECO:0000256" key="1">
    <source>
        <dbReference type="SAM" id="MobiDB-lite"/>
    </source>
</evidence>
<comment type="caution">
    <text evidence="2">The sequence shown here is derived from an EMBL/GenBank/DDBJ whole genome shotgun (WGS) entry which is preliminary data.</text>
</comment>
<evidence type="ECO:0000313" key="3">
    <source>
        <dbReference type="Proteomes" id="UP000011704"/>
    </source>
</evidence>
<feature type="region of interest" description="Disordered" evidence="1">
    <location>
        <begin position="28"/>
        <end position="71"/>
    </location>
</feature>
<evidence type="ECO:0000313" key="2">
    <source>
        <dbReference type="EMBL" id="CCQ89965.1"/>
    </source>
</evidence>
<dbReference type="STRING" id="1266370.NITGR_190075"/>
<dbReference type="AlphaFoldDB" id="M1YHK4"/>
<protein>
    <submittedName>
        <fullName evidence="2">Uncharacterized protein</fullName>
    </submittedName>
</protein>
<reference evidence="2 3" key="1">
    <citation type="journal article" date="2013" name="Front. Microbiol.">
        <title>The genome of Nitrospina gracilis illuminates the metabolism and evolution of the major marine nitrite oxidizer.</title>
        <authorList>
            <person name="Luecker S."/>
            <person name="Nowka B."/>
            <person name="Rattei T."/>
            <person name="Spieck E."/>
            <person name="and Daims H."/>
        </authorList>
    </citation>
    <scope>NUCLEOTIDE SEQUENCE [LARGE SCALE GENOMIC DNA]</scope>
    <source>
        <strain evidence="2 3">3/211</strain>
    </source>
</reference>
<dbReference type="Proteomes" id="UP000011704">
    <property type="component" value="Unassembled WGS sequence"/>
</dbReference>
<feature type="compositionally biased region" description="Basic residues" evidence="1">
    <location>
        <begin position="60"/>
        <end position="71"/>
    </location>
</feature>
<keyword evidence="3" id="KW-1185">Reference proteome</keyword>
<accession>M1YHK4</accession>
<proteinExistence type="predicted"/>